<dbReference type="InterPro" id="IPR039426">
    <property type="entry name" value="TonB-dep_rcpt-like"/>
</dbReference>
<name>A0A3A1YR71_9BURK</name>
<evidence type="ECO:0000313" key="16">
    <source>
        <dbReference type="EMBL" id="RIY39668.1"/>
    </source>
</evidence>
<feature type="chain" id="PRO_5017254946" evidence="12">
    <location>
        <begin position="34"/>
        <end position="697"/>
    </location>
</feature>
<dbReference type="InterPro" id="IPR000531">
    <property type="entry name" value="Beta-barrel_TonB"/>
</dbReference>
<dbReference type="InterPro" id="IPR010105">
    <property type="entry name" value="TonB_sidphr_rcpt"/>
</dbReference>
<evidence type="ECO:0000256" key="5">
    <source>
        <dbReference type="ARBA" id="ARBA00022692"/>
    </source>
</evidence>
<dbReference type="PANTHER" id="PTHR30442:SF0">
    <property type="entry name" value="FE(3+) DICITRATE TRANSPORT PROTEIN FECA"/>
    <property type="match status" value="1"/>
</dbReference>
<evidence type="ECO:0000259" key="14">
    <source>
        <dbReference type="Pfam" id="PF07715"/>
    </source>
</evidence>
<dbReference type="Gene3D" id="2.40.170.20">
    <property type="entry name" value="TonB-dependent receptor, beta-barrel domain"/>
    <property type="match status" value="1"/>
</dbReference>
<evidence type="ECO:0000256" key="9">
    <source>
        <dbReference type="ARBA" id="ARBA00023237"/>
    </source>
</evidence>
<evidence type="ECO:0000256" key="4">
    <source>
        <dbReference type="ARBA" id="ARBA00022452"/>
    </source>
</evidence>
<evidence type="ECO:0000256" key="11">
    <source>
        <dbReference type="RuleBase" id="RU003357"/>
    </source>
</evidence>
<comment type="similarity">
    <text evidence="2 10 11">Belongs to the TonB-dependent receptor family.</text>
</comment>
<dbReference type="PROSITE" id="PS52016">
    <property type="entry name" value="TONB_DEPENDENT_REC_3"/>
    <property type="match status" value="1"/>
</dbReference>
<keyword evidence="7 10" id="KW-0472">Membrane</keyword>
<comment type="caution">
    <text evidence="16">The sequence shown here is derived from an EMBL/GenBank/DDBJ whole genome shotgun (WGS) entry which is preliminary data.</text>
</comment>
<dbReference type="Proteomes" id="UP000266206">
    <property type="component" value="Unassembled WGS sequence"/>
</dbReference>
<gene>
    <name evidence="15" type="ORF">CJO09_00375</name>
    <name evidence="16" type="ORF">CJP73_13755</name>
</gene>
<evidence type="ECO:0000259" key="13">
    <source>
        <dbReference type="Pfam" id="PF00593"/>
    </source>
</evidence>
<dbReference type="OrthoDB" id="9760494at2"/>
<organism evidence="16 17">
    <name type="scientific">Neopusillimonas maritima</name>
    <dbReference type="NCBI Taxonomy" id="2026239"/>
    <lineage>
        <taxon>Bacteria</taxon>
        <taxon>Pseudomonadati</taxon>
        <taxon>Pseudomonadota</taxon>
        <taxon>Betaproteobacteria</taxon>
        <taxon>Burkholderiales</taxon>
        <taxon>Alcaligenaceae</taxon>
        <taxon>Neopusillimonas</taxon>
    </lineage>
</organism>
<evidence type="ECO:0000256" key="7">
    <source>
        <dbReference type="ARBA" id="ARBA00023136"/>
    </source>
</evidence>
<feature type="signal peptide" evidence="12">
    <location>
        <begin position="1"/>
        <end position="33"/>
    </location>
</feature>
<dbReference type="GO" id="GO:0015891">
    <property type="term" value="P:siderophore transport"/>
    <property type="evidence" value="ECO:0007669"/>
    <property type="project" value="InterPro"/>
</dbReference>
<evidence type="ECO:0000313" key="17">
    <source>
        <dbReference type="Proteomes" id="UP000266206"/>
    </source>
</evidence>
<accession>A0A3A1YR71</accession>
<evidence type="ECO:0000256" key="8">
    <source>
        <dbReference type="ARBA" id="ARBA00023170"/>
    </source>
</evidence>
<keyword evidence="9 10" id="KW-0998">Cell outer membrane</keyword>
<keyword evidence="12" id="KW-0732">Signal</keyword>
<dbReference type="Pfam" id="PF07715">
    <property type="entry name" value="Plug"/>
    <property type="match status" value="1"/>
</dbReference>
<dbReference type="EMBL" id="NQYH01000014">
    <property type="protein sequence ID" value="RIY39668.1"/>
    <property type="molecule type" value="Genomic_DNA"/>
</dbReference>
<evidence type="ECO:0000256" key="3">
    <source>
        <dbReference type="ARBA" id="ARBA00022448"/>
    </source>
</evidence>
<evidence type="ECO:0000256" key="2">
    <source>
        <dbReference type="ARBA" id="ARBA00009810"/>
    </source>
</evidence>
<reference evidence="17 18" key="1">
    <citation type="submission" date="2017-08" db="EMBL/GenBank/DDBJ databases">
        <title>Pusillimonas indicus sp. nov., a member of the family Alcaligenaceae isolated from surface seawater.</title>
        <authorList>
            <person name="Li J."/>
        </authorList>
    </citation>
    <scope>NUCLEOTIDE SEQUENCE [LARGE SCALE GENOMIC DNA]</scope>
    <source>
        <strain evidence="15 18">17-4A</strain>
        <strain evidence="16 17">L52-1-41</strain>
    </source>
</reference>
<comment type="subcellular location">
    <subcellularLocation>
        <location evidence="1 10">Cell outer membrane</location>
        <topology evidence="1 10">Multi-pass membrane protein</topology>
    </subcellularLocation>
</comment>
<keyword evidence="5 10" id="KW-0812">Transmembrane</keyword>
<dbReference type="InterPro" id="IPR036942">
    <property type="entry name" value="Beta-barrel_TonB_sf"/>
</dbReference>
<keyword evidence="4 10" id="KW-1134">Transmembrane beta strand</keyword>
<keyword evidence="6 11" id="KW-0798">TonB box</keyword>
<dbReference type="CDD" id="cd01347">
    <property type="entry name" value="ligand_gated_channel"/>
    <property type="match status" value="1"/>
</dbReference>
<dbReference type="EMBL" id="NQOU01000001">
    <property type="protein sequence ID" value="RII83742.1"/>
    <property type="molecule type" value="Genomic_DNA"/>
</dbReference>
<dbReference type="RefSeq" id="WP_119440610.1">
    <property type="nucleotide sequence ID" value="NZ_CP170494.1"/>
</dbReference>
<dbReference type="Gene3D" id="2.170.130.10">
    <property type="entry name" value="TonB-dependent receptor, plug domain"/>
    <property type="match status" value="1"/>
</dbReference>
<evidence type="ECO:0000313" key="18">
    <source>
        <dbReference type="Proteomes" id="UP000266483"/>
    </source>
</evidence>
<dbReference type="AlphaFoldDB" id="A0A3A1YR71"/>
<proteinExistence type="inferred from homology"/>
<evidence type="ECO:0000256" key="6">
    <source>
        <dbReference type="ARBA" id="ARBA00023077"/>
    </source>
</evidence>
<dbReference type="InterPro" id="IPR012910">
    <property type="entry name" value="Plug_dom"/>
</dbReference>
<dbReference type="GO" id="GO:0015343">
    <property type="term" value="F:siderophore-iron transmembrane transporter activity"/>
    <property type="evidence" value="ECO:0007669"/>
    <property type="project" value="InterPro"/>
</dbReference>
<dbReference type="SUPFAM" id="SSF56935">
    <property type="entry name" value="Porins"/>
    <property type="match status" value="1"/>
</dbReference>
<keyword evidence="8 16" id="KW-0675">Receptor</keyword>
<keyword evidence="3 10" id="KW-0813">Transport</keyword>
<feature type="domain" description="TonB-dependent receptor plug" evidence="14">
    <location>
        <begin position="59"/>
        <end position="170"/>
    </location>
</feature>
<dbReference type="Pfam" id="PF00593">
    <property type="entry name" value="TonB_dep_Rec_b-barrel"/>
    <property type="match status" value="1"/>
</dbReference>
<evidence type="ECO:0000256" key="12">
    <source>
        <dbReference type="SAM" id="SignalP"/>
    </source>
</evidence>
<dbReference type="GO" id="GO:0009279">
    <property type="term" value="C:cell outer membrane"/>
    <property type="evidence" value="ECO:0007669"/>
    <property type="project" value="UniProtKB-SubCell"/>
</dbReference>
<evidence type="ECO:0000256" key="10">
    <source>
        <dbReference type="PROSITE-ProRule" id="PRU01360"/>
    </source>
</evidence>
<dbReference type="InterPro" id="IPR037066">
    <property type="entry name" value="Plug_dom_sf"/>
</dbReference>
<dbReference type="Proteomes" id="UP000266483">
    <property type="component" value="Unassembled WGS sequence"/>
</dbReference>
<dbReference type="GO" id="GO:0038023">
    <property type="term" value="F:signaling receptor activity"/>
    <property type="evidence" value="ECO:0007669"/>
    <property type="project" value="InterPro"/>
</dbReference>
<dbReference type="PANTHER" id="PTHR30442">
    <property type="entry name" value="IRON III DICITRATE TRANSPORT PROTEIN FECA"/>
    <property type="match status" value="1"/>
</dbReference>
<evidence type="ECO:0000313" key="15">
    <source>
        <dbReference type="EMBL" id="RII83742.1"/>
    </source>
</evidence>
<evidence type="ECO:0000256" key="1">
    <source>
        <dbReference type="ARBA" id="ARBA00004571"/>
    </source>
</evidence>
<dbReference type="NCBIfam" id="TIGR01783">
    <property type="entry name" value="TonB-siderophor"/>
    <property type="match status" value="1"/>
</dbReference>
<feature type="domain" description="TonB-dependent receptor-like beta-barrel" evidence="13">
    <location>
        <begin position="246"/>
        <end position="664"/>
    </location>
</feature>
<sequence length="697" mass="77388">MSKVVNRTAHTARRLHSLAVSMTLLALPSVVDAQVVQQQALDTITVQGDWIGNPTAEDAKEYSGARTVIDRRQIEQSGALNLEDALRSSPSVQILDETGTGILPNIGLRGLNPLRSERLQMLVDGYPIAIGPYSNVGVSLFPLTMASVDTIDIVRGGAAVHYGPNNVGGVMNFITRPIPGKLEQTFQQRATIASETGHIFNDSYYRIGGFVNDDLALQLQANVQRGNGFRQHSNTQVNNFIFDAEYYLNARNDFDFSLQYYDVDADLPGALSPNAYEEDRYQSQRPYDAYKAKMWRGTFAWTYRPNENVELKWRNFAHRADRTFYFGQNFSDGAGWSDPAYQSTDVADSPRKFDVWGTEPRLTVRHGIQTITIGARYVHEKVDFDVNRMKLATGRTSAIREWDLETNAIALYASDTFSLLNDTLKITPGVRYESVRMNFTDVLGGATSANKANEVLPGLTIGFDVSKDLFVFANAQKSLVPVQIAQATKKQAVANETAWNYELGARWQATDKVALSSTLFQIDYTDQIQYDKAGDRYVNLGETQHRGVELQTDFELTSNLDLRLGYTYLQTKQKSGPFAGNQLPNAPKHHFSAEFGYEYQNWHASVAAFYVGESFSDAANTVQETPSGSAGQLPDYTLVNVRIARDFKMGDGQVLSLGLVANNLLDADYYFRGADVSPIGRIPGPGRSIIAEANLTF</sequence>
<keyword evidence="18" id="KW-1185">Reference proteome</keyword>
<protein>
    <submittedName>
        <fullName evidence="16">TonB-dependent siderophore receptor</fullName>
    </submittedName>
</protein>